<dbReference type="InterPro" id="IPR036155">
    <property type="entry name" value="Crypto/Photolyase_N_sf"/>
</dbReference>
<dbReference type="PROSITE" id="PS51645">
    <property type="entry name" value="PHR_CRY_ALPHA_BETA"/>
    <property type="match status" value="1"/>
</dbReference>
<dbReference type="InterPro" id="IPR006050">
    <property type="entry name" value="DNA_photolyase_N"/>
</dbReference>
<accession>A0ABQ2XXM1</accession>
<dbReference type="Pfam" id="PF03441">
    <property type="entry name" value="FAD_binding_7"/>
    <property type="match status" value="1"/>
</dbReference>
<dbReference type="Gene3D" id="3.40.50.620">
    <property type="entry name" value="HUPs"/>
    <property type="match status" value="1"/>
</dbReference>
<keyword evidence="3 6" id="KW-0285">Flavoprotein</keyword>
<comment type="cofactor">
    <cofactor evidence="6">
        <name>FAD</name>
        <dbReference type="ChEBI" id="CHEBI:57692"/>
    </cofactor>
    <text evidence="6">Binds 1 FAD per subunit.</text>
</comment>
<dbReference type="EMBL" id="BMYU01000004">
    <property type="protein sequence ID" value="GGX40748.1"/>
    <property type="molecule type" value="Genomic_DNA"/>
</dbReference>
<dbReference type="InterPro" id="IPR014133">
    <property type="entry name" value="Cry_DASH"/>
</dbReference>
<evidence type="ECO:0000313" key="9">
    <source>
        <dbReference type="Proteomes" id="UP000653343"/>
    </source>
</evidence>
<gene>
    <name evidence="8" type="primary">cry</name>
    <name evidence="8" type="ORF">GCM10010946_18900</name>
</gene>
<sequence length="438" mass="50289">MTTLLWFRQDLRLHDHAVLMRALQQSTDLLPVFFWPENPETCWGHARYSDLRLHWLAQNVQALQQALRAKGSDLLVLHGKPESVIPELCAAAKIRAVSTEDLAAPEEEQQLAALQPVLQQQGVTLNTVWHSSLLLPHQLPFDAKDLPPVFTHFRRQLENAAIRESAPLPAPGQLPPLPEGVAFWQARSVIPDISVSPEIAERQQYSSFPLTHPHWQGGETAALQHLDRYAQKGLTHTYETTRNALQGLDFSSKWSPWLACGALSPRRAMQMIRAAEQQHGENKSTYWHWFELLWRDYFRFLHRQYGGLLYRKQGLAAEFHGPAQHDAEAWQRWTSGNTGCDLVDAGMRELRLTGYLSNRMRQIVASYWLHEMQGDWRAGAAWFEAQLLDFDVFSNQGNWLYISGHGTDPRGGRRFDIRRQIKQYDSEGDYRRCWGTAA</sequence>
<evidence type="ECO:0000256" key="1">
    <source>
        <dbReference type="ARBA" id="ARBA00005862"/>
    </source>
</evidence>
<dbReference type="InterPro" id="IPR014729">
    <property type="entry name" value="Rossmann-like_a/b/a_fold"/>
</dbReference>
<dbReference type="InterPro" id="IPR036134">
    <property type="entry name" value="Crypto/Photolyase_FAD-like_sf"/>
</dbReference>
<keyword evidence="9" id="KW-1185">Reference proteome</keyword>
<dbReference type="Gene3D" id="1.10.579.10">
    <property type="entry name" value="DNA Cyclobutane Dipyrimidine Photolyase, subunit A, domain 3"/>
    <property type="match status" value="1"/>
</dbReference>
<dbReference type="SUPFAM" id="SSF52425">
    <property type="entry name" value="Cryptochrome/photolyase, N-terminal domain"/>
    <property type="match status" value="1"/>
</dbReference>
<organism evidence="8 9">
    <name type="scientific">Undibacterium squillarum</name>
    <dbReference type="NCBI Taxonomy" id="1131567"/>
    <lineage>
        <taxon>Bacteria</taxon>
        <taxon>Pseudomonadati</taxon>
        <taxon>Pseudomonadota</taxon>
        <taxon>Betaproteobacteria</taxon>
        <taxon>Burkholderiales</taxon>
        <taxon>Oxalobacteraceae</taxon>
        <taxon>Undibacterium</taxon>
    </lineage>
</organism>
<dbReference type="Proteomes" id="UP000653343">
    <property type="component" value="Unassembled WGS sequence"/>
</dbReference>
<evidence type="ECO:0000256" key="6">
    <source>
        <dbReference type="RuleBase" id="RU367151"/>
    </source>
</evidence>
<evidence type="ECO:0000256" key="5">
    <source>
        <dbReference type="ARBA" id="ARBA00022991"/>
    </source>
</evidence>
<keyword evidence="5 6" id="KW-0157">Chromophore</keyword>
<dbReference type="InterPro" id="IPR005101">
    <property type="entry name" value="Cryptochr/Photolyase_FAD-bd"/>
</dbReference>
<comment type="similarity">
    <text evidence="1 6">Belongs to the DNA photolyase class-1 family.</text>
</comment>
<evidence type="ECO:0000256" key="3">
    <source>
        <dbReference type="ARBA" id="ARBA00022630"/>
    </source>
</evidence>
<dbReference type="PANTHER" id="PTHR11455:SF22">
    <property type="entry name" value="CRYPTOCHROME DASH"/>
    <property type="match status" value="1"/>
</dbReference>
<dbReference type="InterPro" id="IPR002081">
    <property type="entry name" value="Cryptochrome/DNA_photolyase_1"/>
</dbReference>
<evidence type="ECO:0000256" key="2">
    <source>
        <dbReference type="ARBA" id="ARBA00017881"/>
    </source>
</evidence>
<evidence type="ECO:0000256" key="4">
    <source>
        <dbReference type="ARBA" id="ARBA00022827"/>
    </source>
</evidence>
<dbReference type="PRINTS" id="PR00147">
    <property type="entry name" value="DNAPHOTLYASE"/>
</dbReference>
<feature type="domain" description="Photolyase/cryptochrome alpha/beta" evidence="7">
    <location>
        <begin position="1"/>
        <end position="133"/>
    </location>
</feature>
<dbReference type="Gene3D" id="1.25.40.80">
    <property type="match status" value="1"/>
</dbReference>
<dbReference type="PANTHER" id="PTHR11455">
    <property type="entry name" value="CRYPTOCHROME"/>
    <property type="match status" value="1"/>
</dbReference>
<comment type="function">
    <text evidence="6">May have a photoreceptor function.</text>
</comment>
<evidence type="ECO:0000259" key="7">
    <source>
        <dbReference type="PROSITE" id="PS51645"/>
    </source>
</evidence>
<dbReference type="SUPFAM" id="SSF48173">
    <property type="entry name" value="Cryptochrome/photolyase FAD-binding domain"/>
    <property type="match status" value="1"/>
</dbReference>
<protein>
    <recommendedName>
        <fullName evidence="2 6">Cryptochrome DASH</fullName>
    </recommendedName>
</protein>
<comment type="cofactor">
    <cofactor evidence="6">
        <name>(6R)-5,10-methylene-5,6,7,8-tetrahydrofolate</name>
        <dbReference type="ChEBI" id="CHEBI:15636"/>
    </cofactor>
    <text evidence="6">Binds 1 5,10-methenyltetrahydrofolate (MTHF) per subunit.</text>
</comment>
<dbReference type="Pfam" id="PF00875">
    <property type="entry name" value="DNA_photolyase"/>
    <property type="match status" value="1"/>
</dbReference>
<keyword evidence="4 6" id="KW-0274">FAD</keyword>
<dbReference type="RefSeq" id="WP_189357234.1">
    <property type="nucleotide sequence ID" value="NZ_BMYU01000004.1"/>
</dbReference>
<evidence type="ECO:0000313" key="8">
    <source>
        <dbReference type="EMBL" id="GGX40748.1"/>
    </source>
</evidence>
<dbReference type="NCBIfam" id="TIGR02765">
    <property type="entry name" value="crypto_DASH"/>
    <property type="match status" value="1"/>
</dbReference>
<name>A0ABQ2XXM1_9BURK</name>
<proteinExistence type="inferred from homology"/>
<comment type="caution">
    <text evidence="8">The sequence shown here is derived from an EMBL/GenBank/DDBJ whole genome shotgun (WGS) entry which is preliminary data.</text>
</comment>
<reference evidence="9" key="1">
    <citation type="journal article" date="2019" name="Int. J. Syst. Evol. Microbiol.">
        <title>The Global Catalogue of Microorganisms (GCM) 10K type strain sequencing project: providing services to taxonomists for standard genome sequencing and annotation.</title>
        <authorList>
            <consortium name="The Broad Institute Genomics Platform"/>
            <consortium name="The Broad Institute Genome Sequencing Center for Infectious Disease"/>
            <person name="Wu L."/>
            <person name="Ma J."/>
        </authorList>
    </citation>
    <scope>NUCLEOTIDE SEQUENCE [LARGE SCALE GENOMIC DNA]</scope>
    <source>
        <strain evidence="9">KCTC 23917</strain>
    </source>
</reference>